<feature type="domain" description="Solute-binding protein family 5" evidence="2">
    <location>
        <begin position="397"/>
        <end position="731"/>
    </location>
</feature>
<dbReference type="SUPFAM" id="SSF53850">
    <property type="entry name" value="Periplasmic binding protein-like II"/>
    <property type="match status" value="1"/>
</dbReference>
<gene>
    <name evidence="3" type="ORF">BCF59_0233</name>
</gene>
<feature type="signal peptide" evidence="1">
    <location>
        <begin position="1"/>
        <end position="22"/>
    </location>
</feature>
<dbReference type="InterPro" id="IPR016880">
    <property type="entry name" value="ABC_oligopep_solut-bd_myco_prd"/>
</dbReference>
<evidence type="ECO:0000256" key="1">
    <source>
        <dbReference type="SAM" id="SignalP"/>
    </source>
</evidence>
<dbReference type="PROSITE" id="PS51257">
    <property type="entry name" value="PROKAR_LIPOPROTEIN"/>
    <property type="match status" value="1"/>
</dbReference>
<evidence type="ECO:0000259" key="2">
    <source>
        <dbReference type="Pfam" id="PF00496"/>
    </source>
</evidence>
<evidence type="ECO:0000313" key="3">
    <source>
        <dbReference type="EMBL" id="TDV24278.1"/>
    </source>
</evidence>
<evidence type="ECO:0000313" key="4">
    <source>
        <dbReference type="Proteomes" id="UP000295757"/>
    </source>
</evidence>
<dbReference type="InterPro" id="IPR000914">
    <property type="entry name" value="SBP_5_dom"/>
</dbReference>
<comment type="caution">
    <text evidence="3">The sequence shown here is derived from an EMBL/GenBank/DDBJ whole genome shotgun (WGS) entry which is preliminary data.</text>
</comment>
<dbReference type="Pfam" id="PF00496">
    <property type="entry name" value="SBP_bac_5"/>
    <property type="match status" value="1"/>
</dbReference>
<dbReference type="RefSeq" id="WP_166666785.1">
    <property type="nucleotide sequence ID" value="NZ_SOCN01000001.1"/>
</dbReference>
<organism evidence="3 4">
    <name type="scientific">Mycoplasmopsis mustelae</name>
    <dbReference type="NCBI Taxonomy" id="171289"/>
    <lineage>
        <taxon>Bacteria</taxon>
        <taxon>Bacillati</taxon>
        <taxon>Mycoplasmatota</taxon>
        <taxon>Mycoplasmoidales</taxon>
        <taxon>Metamycoplasmataceae</taxon>
        <taxon>Mycoplasmopsis</taxon>
    </lineage>
</organism>
<reference evidence="3 4" key="1">
    <citation type="submission" date="2019-03" db="EMBL/GenBank/DDBJ databases">
        <title>Genomic Encyclopedia of Archaeal and Bacterial Type Strains, Phase II (KMG-II): from individual species to whole genera.</title>
        <authorList>
            <person name="Goeker M."/>
        </authorList>
    </citation>
    <scope>NUCLEOTIDE SEQUENCE [LARGE SCALE GENOMIC DNA]</scope>
    <source>
        <strain evidence="3 4">ATCC 35214</strain>
    </source>
</reference>
<dbReference type="Gene3D" id="3.10.105.10">
    <property type="entry name" value="Dipeptide-binding Protein, Domain 3"/>
    <property type="match status" value="1"/>
</dbReference>
<keyword evidence="1" id="KW-0732">Signal</keyword>
<dbReference type="PIRSF" id="PIRSF028335">
    <property type="entry name" value="ABC_oligopep_OppA_prd"/>
    <property type="match status" value="1"/>
</dbReference>
<dbReference type="Proteomes" id="UP000295757">
    <property type="component" value="Unassembled WGS sequence"/>
</dbReference>
<feature type="chain" id="PRO_5020467249" evidence="1">
    <location>
        <begin position="23"/>
        <end position="1028"/>
    </location>
</feature>
<dbReference type="Gene3D" id="3.40.190.10">
    <property type="entry name" value="Periplasmic binding protein-like II"/>
    <property type="match status" value="1"/>
</dbReference>
<accession>A0A4R7UCV6</accession>
<dbReference type="AlphaFoldDB" id="A0A4R7UCV6"/>
<proteinExistence type="predicted"/>
<sequence length="1028" mass="118366">MKKRLWFKTFSLASAASIVAVAASCGTDSLKQNKSYSSTEFTSNLTKNIDYDFGLATEPINNLNYIKYNSMNKILPSLVDSFMKTGPNRELKSILKIKQFDFVSVSTDGTFTTDASGEKQPSSNFDDFFRLNKSELSTDNGYGRVQGSWYALHDLGLIGGLAKDTSGAPQQNASIYSFRNPKNGNNYIGATGFTNNKLNRWSNGDVVNAQDLRDYIEYILDLNTGSQKIDTITKYSFRNASKFIDAQKAYIQKFNIAYKNPWGRRKYIKTNEGTWIQDPEDQVWQSQIKDANGKALDIAEVEAIKQAALGFGFYTGQLFLDYPNEEIEANLNLPENKDFKLDKDLQEFTFLDIKTNKKYKRKLIKNVYLNPYQTFTIIGSLTDPNKKTIYSSIKSLARDENSFTIIFDENQTPELVYLIFTILGNLFPANRRYIETEGGGIQKYGSNTKKFLTSGPFLMDSNDVVLGPQGYINLKKNKDYFDAENTISEKIKIIFSTDRNINATFFEDGFISQTYIPAERINQYWSNPTYKEYLNKNTGYGTIAFGFNLDYESNADSYVLDEDLRNAIYYAINREKILQIVGWDFSFPVNTWTAYGQYRTFDGKNIETYFQDMRTEAANDKIFDLQNYDFVTHLSKSYTFEKTKRIDKTYDPKTAEFYLNRFKQRHPNLKHVKLRYLNNSSDEQKKAGTYLRNVLNELFKGYIDIEVKSLPENAFASFIEEGKYDIIYQNYDRLGGNGASDYVQVFFKTDEIDSLNEKNIGFKTNPVGSFTYADYISDLYTQAINLNVDEYISQHLVLPFNVILGSIPNAAADFDKVRNQQNPQKTDILNFENKYAQQILNGFKDATGKDFNIRLFKYLIEFLLIKNKNIQVNRRHKLLNESLLIFEGIDKLAEATASTSKRLHFQESLGPLNQTTKISFWKKFVELSFIKPTEDGSNYTDRINSFFSGNFNSEELKEKWSQEYVYIFIGELEKVIRDASIVVPLMEVDTNWEITRVGGVDSLYRFSLQYAYDFTRPPRPGLPRKRGS</sequence>
<protein>
    <submittedName>
        <fullName evidence="3">Oligopeptide transport system substrate-binding protein</fullName>
    </submittedName>
</protein>
<dbReference type="EMBL" id="SOCN01000001">
    <property type="protein sequence ID" value="TDV24278.1"/>
    <property type="molecule type" value="Genomic_DNA"/>
</dbReference>
<name>A0A4R7UCV6_9BACT</name>
<keyword evidence="4" id="KW-1185">Reference proteome</keyword>